<reference evidence="1 2" key="1">
    <citation type="journal article" date="2020" name="Microb. Biotechnol.">
        <title>Phage biocontrol to combat Pseudomonas syringae pathogens causing disease in cherry.</title>
        <authorList>
            <person name="Rabiey M."/>
            <person name="Roy S.R."/>
            <person name="Holtappels D."/>
            <person name="Franceschetti L."/>
            <person name="Quilty B.J."/>
            <person name="Creeth R."/>
            <person name="Sundin G.W."/>
            <person name="Wagemans J."/>
            <person name="Lavigne R."/>
            <person name="Jackson R.W."/>
        </authorList>
    </citation>
    <scope>NUCLEOTIDE SEQUENCE [LARGE SCALE GENOMIC DNA]</scope>
</reference>
<accession>A0A6M3TCL8</accession>
<evidence type="ECO:0000313" key="2">
    <source>
        <dbReference type="Proteomes" id="UP000503591"/>
    </source>
</evidence>
<dbReference type="Proteomes" id="UP000503591">
    <property type="component" value="Genome"/>
</dbReference>
<sequence length="45" mass="5045">MLNVLSVFSLDVFAMITVDKLDVLLSHGCCLVINKEENKAYICKN</sequence>
<name>A0A6M3TCL8_9CAUD</name>
<keyword evidence="2" id="KW-1185">Reference proteome</keyword>
<evidence type="ECO:0000313" key="1">
    <source>
        <dbReference type="EMBL" id="QJD54762.1"/>
    </source>
</evidence>
<protein>
    <submittedName>
        <fullName evidence="1">Uncharacterized protein</fullName>
    </submittedName>
</protein>
<proteinExistence type="predicted"/>
<organism evidence="1 2">
    <name type="scientific">Pseudomonas phage MR4</name>
    <dbReference type="NCBI Taxonomy" id="2711171"/>
    <lineage>
        <taxon>Viruses</taxon>
        <taxon>Duplodnaviria</taxon>
        <taxon>Heunggongvirae</taxon>
        <taxon>Uroviricota</taxon>
        <taxon>Caudoviricetes</taxon>
        <taxon>Autographivirales</taxon>
        <taxon>Gajwadongvirus</taxon>
        <taxon>Gajwadongvirus MR4</taxon>
    </lineage>
</organism>
<dbReference type="EMBL" id="MT104467">
    <property type="protein sequence ID" value="QJD54762.1"/>
    <property type="molecule type" value="Genomic_DNA"/>
</dbReference>
<gene>
    <name evidence="1" type="ORF">PssvBMR4_gp64</name>
</gene>